<evidence type="ECO:0000313" key="3">
    <source>
        <dbReference type="EnsemblMetazoa" id="GBRI040341-PA"/>
    </source>
</evidence>
<evidence type="ECO:0000313" key="4">
    <source>
        <dbReference type="Proteomes" id="UP000091820"/>
    </source>
</evidence>
<sequence length="195" mass="22107">MTLNEHQHSGNVLVVIIVEFCFFPGLSIGVCNFRLSKLRRHLSNVPTPLTASKEQGNRKGKWERKQKEGKQGTQTEIITILQSLLSTYLTLVIRIIEKENNCHVNVVKKLKIAAIECRLNEIYLIAYSGILRSILLSKCSDEITPLANLTTKVIPNGNLRLQRVGRKLNRAIQPGQYQPKVPSNEKLTDKPPDWK</sequence>
<dbReference type="Proteomes" id="UP000091820">
    <property type="component" value="Unassembled WGS sequence"/>
</dbReference>
<feature type="transmembrane region" description="Helical" evidence="2">
    <location>
        <begin position="12"/>
        <end position="33"/>
    </location>
</feature>
<feature type="region of interest" description="Disordered" evidence="1">
    <location>
        <begin position="47"/>
        <end position="68"/>
    </location>
</feature>
<evidence type="ECO:0000256" key="2">
    <source>
        <dbReference type="SAM" id="Phobius"/>
    </source>
</evidence>
<feature type="compositionally biased region" description="Basic and acidic residues" evidence="1">
    <location>
        <begin position="186"/>
        <end position="195"/>
    </location>
</feature>
<keyword evidence="2" id="KW-0812">Transmembrane</keyword>
<dbReference type="VEuPathDB" id="VectorBase:GBRI040341"/>
<organism evidence="3 4">
    <name type="scientific">Glossina brevipalpis</name>
    <dbReference type="NCBI Taxonomy" id="37001"/>
    <lineage>
        <taxon>Eukaryota</taxon>
        <taxon>Metazoa</taxon>
        <taxon>Ecdysozoa</taxon>
        <taxon>Arthropoda</taxon>
        <taxon>Hexapoda</taxon>
        <taxon>Insecta</taxon>
        <taxon>Pterygota</taxon>
        <taxon>Neoptera</taxon>
        <taxon>Endopterygota</taxon>
        <taxon>Diptera</taxon>
        <taxon>Brachycera</taxon>
        <taxon>Muscomorpha</taxon>
        <taxon>Hippoboscoidea</taxon>
        <taxon>Glossinidae</taxon>
        <taxon>Glossina</taxon>
    </lineage>
</organism>
<name>A0A1A9X139_9MUSC</name>
<feature type="region of interest" description="Disordered" evidence="1">
    <location>
        <begin position="175"/>
        <end position="195"/>
    </location>
</feature>
<keyword evidence="2" id="KW-0472">Membrane</keyword>
<reference evidence="3" key="2">
    <citation type="submission" date="2020-05" db="UniProtKB">
        <authorList>
            <consortium name="EnsemblMetazoa"/>
        </authorList>
    </citation>
    <scope>IDENTIFICATION</scope>
    <source>
        <strain evidence="3">IAEA</strain>
    </source>
</reference>
<dbReference type="AlphaFoldDB" id="A0A1A9X139"/>
<protein>
    <submittedName>
        <fullName evidence="3">Uncharacterized protein</fullName>
    </submittedName>
</protein>
<keyword evidence="2" id="KW-1133">Transmembrane helix</keyword>
<proteinExistence type="predicted"/>
<keyword evidence="4" id="KW-1185">Reference proteome</keyword>
<accession>A0A1A9X139</accession>
<reference evidence="4" key="1">
    <citation type="submission" date="2014-03" db="EMBL/GenBank/DDBJ databases">
        <authorList>
            <person name="Aksoy S."/>
            <person name="Warren W."/>
            <person name="Wilson R.K."/>
        </authorList>
    </citation>
    <scope>NUCLEOTIDE SEQUENCE [LARGE SCALE GENOMIC DNA]</scope>
    <source>
        <strain evidence="4">IAEA</strain>
    </source>
</reference>
<evidence type="ECO:0000256" key="1">
    <source>
        <dbReference type="SAM" id="MobiDB-lite"/>
    </source>
</evidence>
<dbReference type="EnsemblMetazoa" id="GBRI040341-RA">
    <property type="protein sequence ID" value="GBRI040341-PA"/>
    <property type="gene ID" value="GBRI040341"/>
</dbReference>